<evidence type="ECO:0000259" key="13">
    <source>
        <dbReference type="PROSITE" id="PS50001"/>
    </source>
</evidence>
<comment type="caution">
    <text evidence="16">The sequence shown here is derived from an EMBL/GenBank/DDBJ whole genome shotgun (WGS) entry which is preliminary data.</text>
</comment>
<evidence type="ECO:0000313" key="16">
    <source>
        <dbReference type="EMBL" id="TRY85331.1"/>
    </source>
</evidence>
<evidence type="ECO:0000256" key="5">
    <source>
        <dbReference type="ARBA" id="ARBA00022833"/>
    </source>
</evidence>
<dbReference type="PROSITE" id="PS50081">
    <property type="entry name" value="ZF_DAG_PE_2"/>
    <property type="match status" value="1"/>
</dbReference>
<sequence>MAISVFGESHHKAAAAASGVSNGAKQMSYNDEYRPPVWKSYLYQLQQEAPHPRRITCTSEVETRPKHYGREYHGMISREDGDQLLCVAEGSYLIRESQRQPGTYTLALRFGNQTRNFRLFYDGKHFVGEKRFESIHDLVTDGLITLHIESRAAEYISTMTINPIYEHVGYTTLTRPPVPSATLPVCREVTDGREHDLEERVSDLPSMHLCSPMLFRSEWRMLLGPTEQSLNEMYVKESVAVGSEDNNHPGRRCFVGMLRASSASAAVSADLSLACTCGSNRATRRELWDIESFFPQLLYKICFVLHYALMHSLKRARPSAPPVCPHQSLRQPEPMDPDHEMRLRSRGLPFSRAGEEQREQANGTSSSRSPLQRSCHVMQRAAASKCCRAHSCTPCFLFDQYHLTPVEPVQTELSDRCEGADETDERIQGWQHLWIPASDDFLIMPSSEWCLVPKGQAEVKEQGMVASALGVRRKMMMMSPQKPPAALWQPIKIFACSQLTSLVRRATLKESQRTPKYEKVHNFKVHTFRGPHWCEYCANFMWGLIAQGVKCADCGLNVHKQCSRVVPDDCKPDLKHVKKVFSCDLTTLVKAHDAQRPMVVDMCIREIEERGLKSEGLYRISGFSELIEDVKLAFDRDGEKADISVNTYEDINVITGALKLYFRDLPIPLITYDAYPRFLEAAKLTDADERLEALHEALKLLPPAHCETLRYLMAHLKKVTQNEKDNLMNAENLGIVFGPTLMRAPDLDAMTALNDVRYQRQLVELLIRNEDVLF</sequence>
<organism evidence="16 17">
    <name type="scientific">Danionella cerebrum</name>
    <dbReference type="NCBI Taxonomy" id="2873325"/>
    <lineage>
        <taxon>Eukaryota</taxon>
        <taxon>Metazoa</taxon>
        <taxon>Chordata</taxon>
        <taxon>Craniata</taxon>
        <taxon>Vertebrata</taxon>
        <taxon>Euteleostomi</taxon>
        <taxon>Actinopterygii</taxon>
        <taxon>Neopterygii</taxon>
        <taxon>Teleostei</taxon>
        <taxon>Ostariophysi</taxon>
        <taxon>Cypriniformes</taxon>
        <taxon>Danionidae</taxon>
        <taxon>Danioninae</taxon>
        <taxon>Danionella</taxon>
    </lineage>
</organism>
<keyword evidence="7" id="KW-0472">Membrane</keyword>
<dbReference type="CDD" id="cd10352">
    <property type="entry name" value="SH2_a2chimerin_b2chimerin"/>
    <property type="match status" value="1"/>
</dbReference>
<dbReference type="PANTHER" id="PTHR46075:SF1">
    <property type="entry name" value="N-CHIMAERIN"/>
    <property type="match status" value="1"/>
</dbReference>
<evidence type="ECO:0000256" key="11">
    <source>
        <dbReference type="PROSITE-ProRule" id="PRU00191"/>
    </source>
</evidence>
<accession>A0A553Q5X4</accession>
<keyword evidence="5" id="KW-0862">Zinc</keyword>
<name>A0A553Q5X4_9TELE</name>
<dbReference type="Pfam" id="PF00620">
    <property type="entry name" value="RhoGAP"/>
    <property type="match status" value="1"/>
</dbReference>
<evidence type="ECO:0000256" key="6">
    <source>
        <dbReference type="ARBA" id="ARBA00022999"/>
    </source>
</evidence>
<feature type="compositionally biased region" description="Polar residues" evidence="12">
    <location>
        <begin position="360"/>
        <end position="370"/>
    </location>
</feature>
<dbReference type="SMART" id="SM00109">
    <property type="entry name" value="C1"/>
    <property type="match status" value="1"/>
</dbReference>
<dbReference type="SMART" id="SM00324">
    <property type="entry name" value="RhoGAP"/>
    <property type="match status" value="1"/>
</dbReference>
<dbReference type="GO" id="GO:0005096">
    <property type="term" value="F:GTPase activator activity"/>
    <property type="evidence" value="ECO:0007669"/>
    <property type="project" value="UniProtKB-KW"/>
</dbReference>
<dbReference type="PROSITE" id="PS50001">
    <property type="entry name" value="SH2"/>
    <property type="match status" value="1"/>
</dbReference>
<keyword evidence="6 11" id="KW-0727">SH2 domain</keyword>
<evidence type="ECO:0000313" key="17">
    <source>
        <dbReference type="Proteomes" id="UP000316079"/>
    </source>
</evidence>
<feature type="domain" description="SH2" evidence="13">
    <location>
        <begin position="71"/>
        <end position="139"/>
    </location>
</feature>
<dbReference type="PANTHER" id="PTHR46075">
    <property type="entry name" value="CHIMERIN FAMILY MEMBER"/>
    <property type="match status" value="1"/>
</dbReference>
<proteinExistence type="predicted"/>
<dbReference type="GO" id="GO:0016020">
    <property type="term" value="C:membrane"/>
    <property type="evidence" value="ECO:0007669"/>
    <property type="project" value="UniProtKB-SubCell"/>
</dbReference>
<dbReference type="InterPro" id="IPR036860">
    <property type="entry name" value="SH2_dom_sf"/>
</dbReference>
<dbReference type="Pfam" id="PF00130">
    <property type="entry name" value="C1_1"/>
    <property type="match status" value="1"/>
</dbReference>
<comment type="subcellular location">
    <subcellularLocation>
        <location evidence="1">Membrane</location>
        <topology evidence="1">Peripheral membrane protein</topology>
    </subcellularLocation>
</comment>
<dbReference type="STRING" id="623744.A0A553Q5X4"/>
<dbReference type="OrthoDB" id="3196451at2759"/>
<reference evidence="16 17" key="1">
    <citation type="journal article" date="2019" name="Sci. Data">
        <title>Hybrid genome assembly and annotation of Danionella translucida.</title>
        <authorList>
            <person name="Kadobianskyi M."/>
            <person name="Schulze L."/>
            <person name="Schuelke M."/>
            <person name="Judkewitz B."/>
        </authorList>
    </citation>
    <scope>NUCLEOTIDE SEQUENCE [LARGE SCALE GENOMIC DNA]</scope>
    <source>
        <strain evidence="16 17">Bolton</strain>
    </source>
</reference>
<keyword evidence="17" id="KW-1185">Reference proteome</keyword>
<evidence type="ECO:0000256" key="8">
    <source>
        <dbReference type="ARBA" id="ARBA00073081"/>
    </source>
</evidence>
<dbReference type="InterPro" id="IPR046349">
    <property type="entry name" value="C1-like_sf"/>
</dbReference>
<evidence type="ECO:0000256" key="9">
    <source>
        <dbReference type="ARBA" id="ARBA00076015"/>
    </source>
</evidence>
<keyword evidence="4" id="KW-0863">Zinc-finger</keyword>
<dbReference type="FunFam" id="1.10.555.10:FF:000005">
    <property type="entry name" value="Chimaerin"/>
    <property type="match status" value="1"/>
</dbReference>
<dbReference type="Gene3D" id="1.10.555.10">
    <property type="entry name" value="Rho GTPase activation protein"/>
    <property type="match status" value="1"/>
</dbReference>
<dbReference type="PROSITE" id="PS00479">
    <property type="entry name" value="ZF_DAG_PE_1"/>
    <property type="match status" value="1"/>
</dbReference>
<keyword evidence="2" id="KW-0343">GTPase activation</keyword>
<dbReference type="GO" id="GO:0008270">
    <property type="term" value="F:zinc ion binding"/>
    <property type="evidence" value="ECO:0007669"/>
    <property type="project" value="UniProtKB-KW"/>
</dbReference>
<evidence type="ECO:0000259" key="15">
    <source>
        <dbReference type="PROSITE" id="PS50238"/>
    </source>
</evidence>
<feature type="region of interest" description="Disordered" evidence="12">
    <location>
        <begin position="318"/>
        <end position="370"/>
    </location>
</feature>
<dbReference type="AlphaFoldDB" id="A0A553Q5X4"/>
<protein>
    <recommendedName>
        <fullName evidence="8">Beta-chimaerin</fullName>
    </recommendedName>
    <alternativeName>
        <fullName evidence="9">Beta-chimerin</fullName>
    </alternativeName>
    <alternativeName>
        <fullName evidence="10">Rho GTPase-activating protein 3</fullName>
    </alternativeName>
</protein>
<dbReference type="GO" id="GO:0007165">
    <property type="term" value="P:signal transduction"/>
    <property type="evidence" value="ECO:0007669"/>
    <property type="project" value="InterPro"/>
</dbReference>
<dbReference type="InterPro" id="IPR002219">
    <property type="entry name" value="PKC_DAG/PE"/>
</dbReference>
<dbReference type="SUPFAM" id="SSF57889">
    <property type="entry name" value="Cysteine-rich domain"/>
    <property type="match status" value="1"/>
</dbReference>
<dbReference type="InterPro" id="IPR008936">
    <property type="entry name" value="Rho_GTPase_activation_prot"/>
</dbReference>
<dbReference type="InterPro" id="IPR037860">
    <property type="entry name" value="RhoGAP_chimaerin"/>
</dbReference>
<dbReference type="Gene3D" id="3.30.60.20">
    <property type="match status" value="1"/>
</dbReference>
<dbReference type="InterPro" id="IPR000198">
    <property type="entry name" value="RhoGAP_dom"/>
</dbReference>
<dbReference type="PRINTS" id="PR00008">
    <property type="entry name" value="DAGPEDOMAIN"/>
</dbReference>
<evidence type="ECO:0000256" key="10">
    <source>
        <dbReference type="ARBA" id="ARBA00077047"/>
    </source>
</evidence>
<dbReference type="PROSITE" id="PS50238">
    <property type="entry name" value="RHOGAP"/>
    <property type="match status" value="1"/>
</dbReference>
<evidence type="ECO:0000256" key="2">
    <source>
        <dbReference type="ARBA" id="ARBA00022468"/>
    </source>
</evidence>
<dbReference type="Proteomes" id="UP000316079">
    <property type="component" value="Unassembled WGS sequence"/>
</dbReference>
<dbReference type="InterPro" id="IPR051854">
    <property type="entry name" value="Rho-type_GAP"/>
</dbReference>
<dbReference type="Pfam" id="PF00017">
    <property type="entry name" value="SH2"/>
    <property type="match status" value="1"/>
</dbReference>
<evidence type="ECO:0000256" key="4">
    <source>
        <dbReference type="ARBA" id="ARBA00022771"/>
    </source>
</evidence>
<dbReference type="SUPFAM" id="SSF48350">
    <property type="entry name" value="GTPase activation domain, GAP"/>
    <property type="match status" value="1"/>
</dbReference>
<dbReference type="EMBL" id="SRMA01026295">
    <property type="protein sequence ID" value="TRY85331.1"/>
    <property type="molecule type" value="Genomic_DNA"/>
</dbReference>
<dbReference type="SMART" id="SM00252">
    <property type="entry name" value="SH2"/>
    <property type="match status" value="1"/>
</dbReference>
<dbReference type="InterPro" id="IPR035840">
    <property type="entry name" value="Chimaerin_SH2"/>
</dbReference>
<evidence type="ECO:0000256" key="1">
    <source>
        <dbReference type="ARBA" id="ARBA00004170"/>
    </source>
</evidence>
<dbReference type="FunFam" id="3.30.60.20:FF:000025">
    <property type="entry name" value="Chimaerin"/>
    <property type="match status" value="1"/>
</dbReference>
<dbReference type="CDD" id="cd04372">
    <property type="entry name" value="RhoGAP_chimaerin"/>
    <property type="match status" value="1"/>
</dbReference>
<gene>
    <name evidence="16" type="ORF">DNTS_031286</name>
</gene>
<evidence type="ECO:0000256" key="7">
    <source>
        <dbReference type="ARBA" id="ARBA00023136"/>
    </source>
</evidence>
<dbReference type="SUPFAM" id="SSF55550">
    <property type="entry name" value="SH2 domain"/>
    <property type="match status" value="1"/>
</dbReference>
<dbReference type="Gene3D" id="3.30.505.10">
    <property type="entry name" value="SH2 domain"/>
    <property type="match status" value="1"/>
</dbReference>
<dbReference type="FunFam" id="3.30.505.10:FF:000019">
    <property type="entry name" value="Chimaerin"/>
    <property type="match status" value="1"/>
</dbReference>
<dbReference type="InterPro" id="IPR020454">
    <property type="entry name" value="DAG/PE-bd"/>
</dbReference>
<evidence type="ECO:0000256" key="3">
    <source>
        <dbReference type="ARBA" id="ARBA00022723"/>
    </source>
</evidence>
<keyword evidence="3" id="KW-0479">Metal-binding</keyword>
<evidence type="ECO:0000259" key="14">
    <source>
        <dbReference type="PROSITE" id="PS50081"/>
    </source>
</evidence>
<feature type="domain" description="Rho-GAP" evidence="15">
    <location>
        <begin position="583"/>
        <end position="774"/>
    </location>
</feature>
<feature type="domain" description="Phorbol-ester/DAG-type" evidence="14">
    <location>
        <begin position="520"/>
        <end position="570"/>
    </location>
</feature>
<evidence type="ECO:0000256" key="12">
    <source>
        <dbReference type="SAM" id="MobiDB-lite"/>
    </source>
</evidence>
<dbReference type="InterPro" id="IPR000980">
    <property type="entry name" value="SH2"/>
</dbReference>